<dbReference type="Proteomes" id="UP000290608">
    <property type="component" value="Unassembled WGS sequence"/>
</dbReference>
<accession>A0A4Q0PKD5</accession>
<dbReference type="EMBL" id="QOVL01000013">
    <property type="protein sequence ID" value="RXG27909.1"/>
    <property type="molecule type" value="Genomic_DNA"/>
</dbReference>
<evidence type="ECO:0000313" key="1">
    <source>
        <dbReference type="EMBL" id="RXG27909.1"/>
    </source>
</evidence>
<dbReference type="InterPro" id="IPR007396">
    <property type="entry name" value="TR_PAI2-type"/>
</dbReference>
<dbReference type="Gene3D" id="2.30.110.10">
    <property type="entry name" value="Electron Transport, Fmn-binding Protein, Chain A"/>
    <property type="match status" value="1"/>
</dbReference>
<protein>
    <submittedName>
        <fullName evidence="1">Putative FMN-binding protein</fullName>
    </submittedName>
</protein>
<dbReference type="Pfam" id="PF04299">
    <property type="entry name" value="FMN_bind_2"/>
    <property type="match status" value="1"/>
</dbReference>
<dbReference type="AlphaFoldDB" id="A0A4Q0PKD5"/>
<organism evidence="1 2">
    <name type="scientific">Leeuwenhoekiella marinoflava</name>
    <dbReference type="NCBI Taxonomy" id="988"/>
    <lineage>
        <taxon>Bacteria</taxon>
        <taxon>Pseudomonadati</taxon>
        <taxon>Bacteroidota</taxon>
        <taxon>Flavobacteriia</taxon>
        <taxon>Flavobacteriales</taxon>
        <taxon>Flavobacteriaceae</taxon>
        <taxon>Leeuwenhoekiella</taxon>
    </lineage>
</organism>
<dbReference type="RefSeq" id="WP_241652623.1">
    <property type="nucleotide sequence ID" value="NZ_JBALUR010000005.1"/>
</dbReference>
<name>A0A4Q0PKD5_9FLAO</name>
<comment type="caution">
    <text evidence="1">The sequence shown here is derived from an EMBL/GenBank/DDBJ whole genome shotgun (WGS) entry which is preliminary data.</text>
</comment>
<proteinExistence type="predicted"/>
<reference evidence="1 2" key="1">
    <citation type="submission" date="2018-07" db="EMBL/GenBank/DDBJ databases">
        <title>Leeuwenhoekiella genomics.</title>
        <authorList>
            <person name="Tahon G."/>
            <person name="Willems A."/>
        </authorList>
    </citation>
    <scope>NUCLEOTIDE SEQUENCE [LARGE SCALE GENOMIC DNA]</scope>
    <source>
        <strain evidence="1 2">LMG 1345</strain>
    </source>
</reference>
<gene>
    <name evidence="1" type="ORF">DSL99_2700</name>
</gene>
<dbReference type="STRING" id="1122159.SAMN02745246_02982"/>
<evidence type="ECO:0000313" key="2">
    <source>
        <dbReference type="Proteomes" id="UP000290608"/>
    </source>
</evidence>
<dbReference type="InterPro" id="IPR012349">
    <property type="entry name" value="Split_barrel_FMN-bd"/>
</dbReference>
<sequence>MSLYPPKHHQEAQFENVIKTIEIVPLATLISVYENKPIVTHLPLRYSRNEK</sequence>